<name>A0A8H6Y7Y1_9AGAR</name>
<dbReference type="Proteomes" id="UP000623467">
    <property type="component" value="Unassembled WGS sequence"/>
</dbReference>
<evidence type="ECO:0000256" key="4">
    <source>
        <dbReference type="ARBA" id="ARBA00022605"/>
    </source>
</evidence>
<dbReference type="GO" id="GO:0046872">
    <property type="term" value="F:metal ion binding"/>
    <property type="evidence" value="ECO:0007669"/>
    <property type="project" value="UniProtKB-KW"/>
</dbReference>
<dbReference type="PANTHER" id="PTHR23418:SF0">
    <property type="entry name" value="ACIREDUCTONE DIOXYGENASE"/>
    <property type="match status" value="1"/>
</dbReference>
<reference evidence="11" key="1">
    <citation type="submission" date="2020-05" db="EMBL/GenBank/DDBJ databases">
        <title>Mycena genomes resolve the evolution of fungal bioluminescence.</title>
        <authorList>
            <person name="Tsai I.J."/>
        </authorList>
    </citation>
    <scope>NUCLEOTIDE SEQUENCE</scope>
    <source>
        <strain evidence="11">160909Yilan</strain>
    </source>
</reference>
<evidence type="ECO:0000256" key="2">
    <source>
        <dbReference type="ARBA" id="ARBA00001954"/>
    </source>
</evidence>
<gene>
    <name evidence="11" type="ORF">MSAN_01543900</name>
</gene>
<dbReference type="PANTHER" id="PTHR23418">
    <property type="entry name" value="ACIREDUCTONE DIOXYGENASE"/>
    <property type="match status" value="1"/>
</dbReference>
<dbReference type="GO" id="GO:0010309">
    <property type="term" value="F:acireductone dioxygenase [iron(II)-requiring] activity"/>
    <property type="evidence" value="ECO:0007669"/>
    <property type="project" value="UniProtKB-EC"/>
</dbReference>
<evidence type="ECO:0000256" key="7">
    <source>
        <dbReference type="ARBA" id="ARBA00023002"/>
    </source>
</evidence>
<evidence type="ECO:0000256" key="9">
    <source>
        <dbReference type="ARBA" id="ARBA00023167"/>
    </source>
</evidence>
<evidence type="ECO:0000313" key="12">
    <source>
        <dbReference type="Proteomes" id="UP000623467"/>
    </source>
</evidence>
<keyword evidence="3" id="KW-0533">Nickel</keyword>
<evidence type="ECO:0000256" key="8">
    <source>
        <dbReference type="ARBA" id="ARBA00023004"/>
    </source>
</evidence>
<sequence length="225" mass="25241">MCLETPTDAWIRIAVAPGDLLVLPVGIYHRFTLDTKDQIRALRLLKVSLVFTFRFLSVYPRIRVFVPSTCRGGSFTQRRLFAAPFPGRRSAALVVTQARSSARRGSFLIRCSPTHCIAFNRSHSPPLFRLRPSHPVSLPSCFLVGPIVAIRCYLTHPALTLMRRFARHRRQSKPPPISFPFPMCWAAFSPLPSPSLRFCLPSLALPLLHCPSPLPLPPLPSFLPP</sequence>
<dbReference type="AlphaFoldDB" id="A0A8H6Y7Y1"/>
<keyword evidence="6 11" id="KW-0223">Dioxygenase</keyword>
<keyword evidence="8" id="KW-0408">Iron</keyword>
<keyword evidence="5" id="KW-0479">Metal-binding</keyword>
<dbReference type="Pfam" id="PF03079">
    <property type="entry name" value="ARD"/>
    <property type="match status" value="1"/>
</dbReference>
<dbReference type="InterPro" id="IPR014710">
    <property type="entry name" value="RmlC-like_jellyroll"/>
</dbReference>
<keyword evidence="12" id="KW-1185">Reference proteome</keyword>
<dbReference type="SUPFAM" id="SSF51182">
    <property type="entry name" value="RmlC-like cupins"/>
    <property type="match status" value="1"/>
</dbReference>
<evidence type="ECO:0000313" key="11">
    <source>
        <dbReference type="EMBL" id="KAF7353541.1"/>
    </source>
</evidence>
<dbReference type="InterPro" id="IPR011051">
    <property type="entry name" value="RmlC_Cupin_sf"/>
</dbReference>
<comment type="cofactor">
    <cofactor evidence="2">
        <name>Fe(2+)</name>
        <dbReference type="ChEBI" id="CHEBI:29033"/>
    </cofactor>
</comment>
<keyword evidence="7" id="KW-0560">Oxidoreductase</keyword>
<proteinExistence type="predicted"/>
<keyword evidence="4" id="KW-0028">Amino-acid biosynthesis</keyword>
<dbReference type="EMBL" id="JACAZH010000012">
    <property type="protein sequence ID" value="KAF7353541.1"/>
    <property type="molecule type" value="Genomic_DNA"/>
</dbReference>
<accession>A0A8H6Y7Y1</accession>
<comment type="catalytic activity">
    <reaction evidence="1">
        <text>1,2-dihydroxy-5-(methylsulfanyl)pent-1-en-3-one + O2 = 4-methylsulfanyl-2-oxobutanoate + formate + 2 H(+)</text>
        <dbReference type="Rhea" id="RHEA:24504"/>
        <dbReference type="ChEBI" id="CHEBI:15378"/>
        <dbReference type="ChEBI" id="CHEBI:15379"/>
        <dbReference type="ChEBI" id="CHEBI:15740"/>
        <dbReference type="ChEBI" id="CHEBI:16723"/>
        <dbReference type="ChEBI" id="CHEBI:49252"/>
        <dbReference type="EC" id="1.13.11.54"/>
    </reaction>
</comment>
<comment type="caution">
    <text evidence="11">The sequence shown here is derived from an EMBL/GenBank/DDBJ whole genome shotgun (WGS) entry which is preliminary data.</text>
</comment>
<evidence type="ECO:0000256" key="10">
    <source>
        <dbReference type="ARBA" id="ARBA00039005"/>
    </source>
</evidence>
<evidence type="ECO:0000256" key="6">
    <source>
        <dbReference type="ARBA" id="ARBA00022964"/>
    </source>
</evidence>
<dbReference type="OrthoDB" id="1867259at2759"/>
<dbReference type="Gene3D" id="2.60.120.10">
    <property type="entry name" value="Jelly Rolls"/>
    <property type="match status" value="1"/>
</dbReference>
<organism evidence="11 12">
    <name type="scientific">Mycena sanguinolenta</name>
    <dbReference type="NCBI Taxonomy" id="230812"/>
    <lineage>
        <taxon>Eukaryota</taxon>
        <taxon>Fungi</taxon>
        <taxon>Dikarya</taxon>
        <taxon>Basidiomycota</taxon>
        <taxon>Agaricomycotina</taxon>
        <taxon>Agaricomycetes</taxon>
        <taxon>Agaricomycetidae</taxon>
        <taxon>Agaricales</taxon>
        <taxon>Marasmiineae</taxon>
        <taxon>Mycenaceae</taxon>
        <taxon>Mycena</taxon>
    </lineage>
</organism>
<protein>
    <recommendedName>
        <fullName evidence="10">acireductone dioxygenase (Fe(2+)-requiring)</fullName>
        <ecNumber evidence="10">1.13.11.54</ecNumber>
    </recommendedName>
</protein>
<keyword evidence="9" id="KW-0486">Methionine biosynthesis</keyword>
<dbReference type="InterPro" id="IPR004313">
    <property type="entry name" value="ARD"/>
</dbReference>
<evidence type="ECO:0000256" key="3">
    <source>
        <dbReference type="ARBA" id="ARBA00022596"/>
    </source>
</evidence>
<dbReference type="EC" id="1.13.11.54" evidence="10"/>
<dbReference type="GO" id="GO:0009086">
    <property type="term" value="P:methionine biosynthetic process"/>
    <property type="evidence" value="ECO:0007669"/>
    <property type="project" value="UniProtKB-KW"/>
</dbReference>
<evidence type="ECO:0000256" key="1">
    <source>
        <dbReference type="ARBA" id="ARBA00000428"/>
    </source>
</evidence>
<evidence type="ECO:0000256" key="5">
    <source>
        <dbReference type="ARBA" id="ARBA00022723"/>
    </source>
</evidence>